<dbReference type="Pfam" id="PF25183">
    <property type="entry name" value="OMP_b-brl_4"/>
    <property type="match status" value="1"/>
</dbReference>
<dbReference type="OrthoDB" id="97893at2"/>
<dbReference type="AlphaFoldDB" id="G8NYC3"/>
<organism evidence="10 11">
    <name type="scientific">Granulicella mallensis (strain ATCC BAA-1857 / DSM 23137 / MP5ACTX8)</name>
    <dbReference type="NCBI Taxonomy" id="682795"/>
    <lineage>
        <taxon>Bacteria</taxon>
        <taxon>Pseudomonadati</taxon>
        <taxon>Acidobacteriota</taxon>
        <taxon>Terriglobia</taxon>
        <taxon>Terriglobales</taxon>
        <taxon>Acidobacteriaceae</taxon>
        <taxon>Granulicella</taxon>
    </lineage>
</organism>
<feature type="domain" description="TonB-dependent transporter Oar-like beta-barrel" evidence="9">
    <location>
        <begin position="239"/>
        <end position="1000"/>
    </location>
</feature>
<accession>G8NYC3</accession>
<evidence type="ECO:0000256" key="6">
    <source>
        <dbReference type="ARBA" id="ARBA00023237"/>
    </source>
</evidence>
<evidence type="ECO:0000256" key="8">
    <source>
        <dbReference type="SAM" id="SignalP"/>
    </source>
</evidence>
<dbReference type="Proteomes" id="UP000007113">
    <property type="component" value="Chromosome"/>
</dbReference>
<evidence type="ECO:0000313" key="10">
    <source>
        <dbReference type="EMBL" id="AEU37889.1"/>
    </source>
</evidence>
<dbReference type="STRING" id="682795.AciX8_3597"/>
<dbReference type="SUPFAM" id="SSF49452">
    <property type="entry name" value="Starch-binding domain-like"/>
    <property type="match status" value="1"/>
</dbReference>
<keyword evidence="2" id="KW-0813">Transport</keyword>
<proteinExistence type="predicted"/>
<dbReference type="KEGG" id="gma:AciX8_3597"/>
<name>G8NYC3_GRAMM</name>
<dbReference type="InterPro" id="IPR039426">
    <property type="entry name" value="TonB-dep_rcpt-like"/>
</dbReference>
<sequence>MQQLVWLLLLLVCIISPATAQIDRTELNGTVSDPSGAMLSGVTVTIRQEGTNQERVVISDKQGQFVASSLPIGRFTVMFVHDGFNDLRIADVDLHSGDVRTINAKMKVGAVSQTVQVEGDRGGALLNKSDATLGGTIQSVQVAELPLNGRNLTTLELLAPGAIDAGSGQQSSIRFAGNGTDDNNFRLDGVDASGVFHASLKSALRLQFSTESIAEFKVDTAGYTADTGGSAGGQVSLISKTGTDVLHGSIFDYLRNSSFDALSPIKTTIHPGFHLNQFGGNVGGPIIKDRTFFFVNYEGFRQQLGGVPQTGFVPSPAYRAQVAAQQPSLAFIVNAYPEGQAPTSDPNVFTFTGVVPSPNIENSGTVRLDHRISDKDSGYIRYNIDDGSSTSALNALAQGITVNARTQNFVLEETHIFNEHSINEFQLGLNRNTYIQFQQTGLPFNFSITGFTGLSENYSKEQVGQSYSVNDTVTWTRGKHTVKFGAEYKLPWFNEQNSVDGTASFLNESTFLQNQLVSFLTTAALPDKGMRKTHVGAYVQDQWKMSQNLTVNFGLRYNFFSPFKENHNSEDPFDIANCGGYCGIGTPFYHTNYLSFDPRFSVAYAPDEFHGKTVIRAGYGIYHGEVQLGDEDSPVVNVEPSTLLTSGIQSNGTTVQYSYPVAPSLTPSTGLALTPRSMSLNHPDSYVEQWTASIQQALAGQTALTLTYLGSHGVHLFRRSYTNLINPATNTRPLPQYPSEIDTKFNEGSSNFNALQVSVNRRFHNGFFLSGNYMYSHALDDGSVGAGDADAPENIACFRCDYSSSDFDSRHSGTVSAVYDLPFGHGQRYLNVGKTADLFVGGWSVNTLLLARAGFPINVTLNRNAAELPDGNNVDQRPNRVPGVPIYLAFRSIAHWLNPAAFSLPAVGSFGNLGKNIATGPPLWQDDASIEKTFRVTKRNNVIFRAEAFNIFNRAQYGSPASTMSVTTTPPPPTAPPGTQPKRVLTVPQSFGAITSVVNSGGLVGTGTPRVLEFSLRLSY</sequence>
<dbReference type="SUPFAM" id="SSF56935">
    <property type="entry name" value="Porins"/>
    <property type="match status" value="1"/>
</dbReference>
<keyword evidence="6" id="KW-0998">Cell outer membrane</keyword>
<evidence type="ECO:0000256" key="3">
    <source>
        <dbReference type="ARBA" id="ARBA00022452"/>
    </source>
</evidence>
<feature type="chain" id="PRO_5003513245" description="TonB-dependent transporter Oar-like beta-barrel domain-containing protein" evidence="8">
    <location>
        <begin position="21"/>
        <end position="1020"/>
    </location>
</feature>
<dbReference type="eggNOG" id="COG4771">
    <property type="taxonomic scope" value="Bacteria"/>
</dbReference>
<dbReference type="InterPro" id="IPR013784">
    <property type="entry name" value="Carb-bd-like_fold"/>
</dbReference>
<evidence type="ECO:0000259" key="9">
    <source>
        <dbReference type="Pfam" id="PF25183"/>
    </source>
</evidence>
<protein>
    <recommendedName>
        <fullName evidence="9">TonB-dependent transporter Oar-like beta-barrel domain-containing protein</fullName>
    </recommendedName>
</protein>
<feature type="signal peptide" evidence="8">
    <location>
        <begin position="1"/>
        <end position="20"/>
    </location>
</feature>
<gene>
    <name evidence="10" type="ordered locus">AciX8_3597</name>
</gene>
<dbReference type="EMBL" id="CP003130">
    <property type="protein sequence ID" value="AEU37889.1"/>
    <property type="molecule type" value="Genomic_DNA"/>
</dbReference>
<dbReference type="Gene3D" id="2.60.40.1120">
    <property type="entry name" value="Carboxypeptidase-like, regulatory domain"/>
    <property type="match status" value="1"/>
</dbReference>
<dbReference type="GO" id="GO:0009279">
    <property type="term" value="C:cell outer membrane"/>
    <property type="evidence" value="ECO:0007669"/>
    <property type="project" value="UniProtKB-SubCell"/>
</dbReference>
<feature type="compositionally biased region" description="Pro residues" evidence="7">
    <location>
        <begin position="969"/>
        <end position="979"/>
    </location>
</feature>
<evidence type="ECO:0000256" key="4">
    <source>
        <dbReference type="ARBA" id="ARBA00022692"/>
    </source>
</evidence>
<dbReference type="HOGENOM" id="CLU_006298_0_0_0"/>
<keyword evidence="4" id="KW-0812">Transmembrane</keyword>
<evidence type="ECO:0000256" key="5">
    <source>
        <dbReference type="ARBA" id="ARBA00023136"/>
    </source>
</evidence>
<dbReference type="Pfam" id="PF13620">
    <property type="entry name" value="CarboxypepD_reg"/>
    <property type="match status" value="1"/>
</dbReference>
<evidence type="ECO:0000256" key="1">
    <source>
        <dbReference type="ARBA" id="ARBA00004571"/>
    </source>
</evidence>
<dbReference type="PANTHER" id="PTHR30069">
    <property type="entry name" value="TONB-DEPENDENT OUTER MEMBRANE RECEPTOR"/>
    <property type="match status" value="1"/>
</dbReference>
<keyword evidence="3" id="KW-1134">Transmembrane beta strand</keyword>
<dbReference type="InterPro" id="IPR057601">
    <property type="entry name" value="Oar-like_b-barrel"/>
</dbReference>
<dbReference type="InterPro" id="IPR036942">
    <property type="entry name" value="Beta-barrel_TonB_sf"/>
</dbReference>
<reference evidence="10 11" key="1">
    <citation type="submission" date="2011-11" db="EMBL/GenBank/DDBJ databases">
        <title>Complete sequence of Granulicella mallensis MP5ACTX8.</title>
        <authorList>
            <consortium name="US DOE Joint Genome Institute"/>
            <person name="Lucas S."/>
            <person name="Copeland A."/>
            <person name="Lapidus A."/>
            <person name="Cheng J.-F."/>
            <person name="Goodwin L."/>
            <person name="Pitluck S."/>
            <person name="Peters L."/>
            <person name="Lu M."/>
            <person name="Detter J.C."/>
            <person name="Han C."/>
            <person name="Tapia R."/>
            <person name="Land M."/>
            <person name="Hauser L."/>
            <person name="Kyrpides N."/>
            <person name="Ivanova N."/>
            <person name="Mikhailova N."/>
            <person name="Pagani I."/>
            <person name="Rawat S."/>
            <person name="Mannisto M."/>
            <person name="Haggblom M."/>
            <person name="Woyke T."/>
        </authorList>
    </citation>
    <scope>NUCLEOTIDE SEQUENCE [LARGE SCALE GENOMIC DNA]</scope>
    <source>
        <strain evidence="11">ATCC BAA-1857 / DSM 23137 / MP5ACTX8</strain>
    </source>
</reference>
<feature type="region of interest" description="Disordered" evidence="7">
    <location>
        <begin position="961"/>
        <end position="980"/>
    </location>
</feature>
<evidence type="ECO:0000313" key="11">
    <source>
        <dbReference type="Proteomes" id="UP000007113"/>
    </source>
</evidence>
<dbReference type="GO" id="GO:0015344">
    <property type="term" value="F:siderophore uptake transmembrane transporter activity"/>
    <property type="evidence" value="ECO:0007669"/>
    <property type="project" value="TreeGrafter"/>
</dbReference>
<dbReference type="GO" id="GO:0030246">
    <property type="term" value="F:carbohydrate binding"/>
    <property type="evidence" value="ECO:0007669"/>
    <property type="project" value="InterPro"/>
</dbReference>
<keyword evidence="5" id="KW-0472">Membrane</keyword>
<evidence type="ECO:0000256" key="2">
    <source>
        <dbReference type="ARBA" id="ARBA00022448"/>
    </source>
</evidence>
<evidence type="ECO:0000256" key="7">
    <source>
        <dbReference type="SAM" id="MobiDB-lite"/>
    </source>
</evidence>
<comment type="subcellular location">
    <subcellularLocation>
        <location evidence="1">Cell outer membrane</location>
        <topology evidence="1">Multi-pass membrane protein</topology>
    </subcellularLocation>
</comment>
<dbReference type="Gene3D" id="2.40.170.20">
    <property type="entry name" value="TonB-dependent receptor, beta-barrel domain"/>
    <property type="match status" value="1"/>
</dbReference>
<dbReference type="PANTHER" id="PTHR30069:SF46">
    <property type="entry name" value="OAR PROTEIN"/>
    <property type="match status" value="1"/>
</dbReference>
<keyword evidence="8" id="KW-0732">Signal</keyword>
<dbReference type="GO" id="GO:0044718">
    <property type="term" value="P:siderophore transmembrane transport"/>
    <property type="evidence" value="ECO:0007669"/>
    <property type="project" value="TreeGrafter"/>
</dbReference>
<keyword evidence="11" id="KW-1185">Reference proteome</keyword>